<dbReference type="EMBL" id="JH687567">
    <property type="protein sequence ID" value="EIN03427.1"/>
    <property type="molecule type" value="Genomic_DNA"/>
</dbReference>
<organism evidence="1 2">
    <name type="scientific">Punctularia strigosozonata (strain HHB-11173)</name>
    <name type="common">White-rot fungus</name>
    <dbReference type="NCBI Taxonomy" id="741275"/>
    <lineage>
        <taxon>Eukaryota</taxon>
        <taxon>Fungi</taxon>
        <taxon>Dikarya</taxon>
        <taxon>Basidiomycota</taxon>
        <taxon>Agaricomycotina</taxon>
        <taxon>Agaricomycetes</taxon>
        <taxon>Corticiales</taxon>
        <taxon>Punctulariaceae</taxon>
        <taxon>Punctularia</taxon>
    </lineage>
</organism>
<dbReference type="AlphaFoldDB" id="R7S0V4"/>
<dbReference type="RefSeq" id="XP_007389341.1">
    <property type="nucleotide sequence ID" value="XM_007389279.1"/>
</dbReference>
<reference evidence="2" key="1">
    <citation type="journal article" date="2012" name="Science">
        <title>The Paleozoic origin of enzymatic lignin decomposition reconstructed from 31 fungal genomes.</title>
        <authorList>
            <person name="Floudas D."/>
            <person name="Binder M."/>
            <person name="Riley R."/>
            <person name="Barry K."/>
            <person name="Blanchette R.A."/>
            <person name="Henrissat B."/>
            <person name="Martinez A.T."/>
            <person name="Otillar R."/>
            <person name="Spatafora J.W."/>
            <person name="Yadav J.S."/>
            <person name="Aerts A."/>
            <person name="Benoit I."/>
            <person name="Boyd A."/>
            <person name="Carlson A."/>
            <person name="Copeland A."/>
            <person name="Coutinho P.M."/>
            <person name="de Vries R.P."/>
            <person name="Ferreira P."/>
            <person name="Findley K."/>
            <person name="Foster B."/>
            <person name="Gaskell J."/>
            <person name="Glotzer D."/>
            <person name="Gorecki P."/>
            <person name="Heitman J."/>
            <person name="Hesse C."/>
            <person name="Hori C."/>
            <person name="Igarashi K."/>
            <person name="Jurgens J.A."/>
            <person name="Kallen N."/>
            <person name="Kersten P."/>
            <person name="Kohler A."/>
            <person name="Kuees U."/>
            <person name="Kumar T.K.A."/>
            <person name="Kuo A."/>
            <person name="LaButti K."/>
            <person name="Larrondo L.F."/>
            <person name="Lindquist E."/>
            <person name="Ling A."/>
            <person name="Lombard V."/>
            <person name="Lucas S."/>
            <person name="Lundell T."/>
            <person name="Martin R."/>
            <person name="McLaughlin D.J."/>
            <person name="Morgenstern I."/>
            <person name="Morin E."/>
            <person name="Murat C."/>
            <person name="Nagy L.G."/>
            <person name="Nolan M."/>
            <person name="Ohm R.A."/>
            <person name="Patyshakuliyeva A."/>
            <person name="Rokas A."/>
            <person name="Ruiz-Duenas F.J."/>
            <person name="Sabat G."/>
            <person name="Salamov A."/>
            <person name="Samejima M."/>
            <person name="Schmutz J."/>
            <person name="Slot J.C."/>
            <person name="St John F."/>
            <person name="Stenlid J."/>
            <person name="Sun H."/>
            <person name="Sun S."/>
            <person name="Syed K."/>
            <person name="Tsang A."/>
            <person name="Wiebenga A."/>
            <person name="Young D."/>
            <person name="Pisabarro A."/>
            <person name="Eastwood D.C."/>
            <person name="Martin F."/>
            <person name="Cullen D."/>
            <person name="Grigoriev I.V."/>
            <person name="Hibbett D.S."/>
        </authorList>
    </citation>
    <scope>NUCLEOTIDE SEQUENCE [LARGE SCALE GENOMIC DNA]</scope>
    <source>
        <strain evidence="2">HHB-11173 SS5</strain>
    </source>
</reference>
<dbReference type="GeneID" id="18880350"/>
<name>R7S0V4_PUNST</name>
<proteinExistence type="predicted"/>
<evidence type="ECO:0000313" key="1">
    <source>
        <dbReference type="EMBL" id="EIN03427.1"/>
    </source>
</evidence>
<dbReference type="HOGENOM" id="CLU_837129_0_0_1"/>
<protein>
    <submittedName>
        <fullName evidence="1">Uncharacterized protein</fullName>
    </submittedName>
</protein>
<keyword evidence="2" id="KW-1185">Reference proteome</keyword>
<accession>R7S0V4</accession>
<evidence type="ECO:0000313" key="2">
    <source>
        <dbReference type="Proteomes" id="UP000054196"/>
    </source>
</evidence>
<dbReference type="Proteomes" id="UP000054196">
    <property type="component" value="Unassembled WGS sequence"/>
</dbReference>
<gene>
    <name evidence="1" type="ORF">PUNSTDRAFT_139558</name>
</gene>
<dbReference type="KEGG" id="psq:PUNSTDRAFT_139558"/>
<sequence>MHSICWILPATDTPERRLCFLRDMLHRQTLDTHLFVTDCLDWRPFFPTATITHILQQYCVYFHHERVLLGATPEGFLSVVLRTGGVRLGTSANEEMLREIFTIVYAAWLNQPSNTTTTQSEGEIAVVRYMADADVSNSVYPSWLRKPYDDLPTILSEDDIALRSNIHAQEIVANAAPRAMWDAPLPLADGAPRSPWFLCWDDRHEEATKLLTYLVGEPVVTFLDEYLLDFHLGNFHRLHLLCTVDIRAYIRHVLVLGYVPTPGFERRPEVLINCFQRYYQRWSGLTAPSVQLTPSATPDMSLPFSFMVEECLDRHGRGEGLLYREGRGQGDA</sequence>